<dbReference type="RefSeq" id="WP_311349077.1">
    <property type="nucleotide sequence ID" value="NZ_JAVRHR010000001.1"/>
</dbReference>
<dbReference type="Proteomes" id="UP001255246">
    <property type="component" value="Unassembled WGS sequence"/>
</dbReference>
<keyword evidence="1" id="KW-0472">Membrane</keyword>
<name>A0ABU3A981_9FLAO</name>
<evidence type="ECO:0000313" key="2">
    <source>
        <dbReference type="EMBL" id="MDT0605506.1"/>
    </source>
</evidence>
<feature type="transmembrane region" description="Helical" evidence="1">
    <location>
        <begin position="12"/>
        <end position="36"/>
    </location>
</feature>
<protein>
    <recommendedName>
        <fullName evidence="4">MFS transporter</fullName>
    </recommendedName>
</protein>
<comment type="caution">
    <text evidence="2">The sequence shown here is derived from an EMBL/GenBank/DDBJ whole genome shotgun (WGS) entry which is preliminary data.</text>
</comment>
<keyword evidence="1" id="KW-0812">Transmembrane</keyword>
<keyword evidence="3" id="KW-1185">Reference proteome</keyword>
<evidence type="ECO:0008006" key="4">
    <source>
        <dbReference type="Google" id="ProtNLM"/>
    </source>
</evidence>
<reference evidence="2 3" key="1">
    <citation type="submission" date="2023-09" db="EMBL/GenBank/DDBJ databases">
        <authorList>
            <person name="Rey-Velasco X."/>
        </authorList>
    </citation>
    <scope>NUCLEOTIDE SEQUENCE [LARGE SCALE GENOMIC DNA]</scope>
    <source>
        <strain evidence="2 3">F388</strain>
    </source>
</reference>
<feature type="transmembrane region" description="Helical" evidence="1">
    <location>
        <begin position="48"/>
        <end position="68"/>
    </location>
</feature>
<evidence type="ECO:0000313" key="3">
    <source>
        <dbReference type="Proteomes" id="UP001255246"/>
    </source>
</evidence>
<keyword evidence="1" id="KW-1133">Transmembrane helix</keyword>
<proteinExistence type="predicted"/>
<dbReference type="EMBL" id="JAVRHR010000001">
    <property type="protein sequence ID" value="MDT0605506.1"/>
    <property type="molecule type" value="Genomic_DNA"/>
</dbReference>
<feature type="transmembrane region" description="Helical" evidence="1">
    <location>
        <begin position="116"/>
        <end position="132"/>
    </location>
</feature>
<sequence length="161" mass="17977">MNTRKTTPQAFLKTLSILHLALLAGPLLAAIFFYLNTEVNINGASNEIFIYVFPVIGLAGIFASKFLYQQFLKPLKQHELLQTKLAGLQTASLIQYAVVEGPALLNIVWFGQTGNLLYLTIGAVLLIYLFILRPTKTKVETDLELKGAHKRQFDKLDESLP</sequence>
<organism evidence="2 3">
    <name type="scientific">Croceitalea rosinachiae</name>
    <dbReference type="NCBI Taxonomy" id="3075596"/>
    <lineage>
        <taxon>Bacteria</taxon>
        <taxon>Pseudomonadati</taxon>
        <taxon>Bacteroidota</taxon>
        <taxon>Flavobacteriia</taxon>
        <taxon>Flavobacteriales</taxon>
        <taxon>Flavobacteriaceae</taxon>
        <taxon>Croceitalea</taxon>
    </lineage>
</organism>
<evidence type="ECO:0000256" key="1">
    <source>
        <dbReference type="SAM" id="Phobius"/>
    </source>
</evidence>
<accession>A0ABU3A981</accession>
<gene>
    <name evidence="2" type="ORF">RM706_00605</name>
</gene>